<name>A0ACC6A4Q8_9BACI</name>
<keyword evidence="1" id="KW-0378">Hydrolase</keyword>
<keyword evidence="2" id="KW-1185">Reference proteome</keyword>
<keyword evidence="1" id="KW-0347">Helicase</keyword>
<dbReference type="Proteomes" id="UP001202289">
    <property type="component" value="Unassembled WGS sequence"/>
</dbReference>
<proteinExistence type="predicted"/>
<evidence type="ECO:0000313" key="2">
    <source>
        <dbReference type="Proteomes" id="UP001202289"/>
    </source>
</evidence>
<comment type="caution">
    <text evidence="1">The sequence shown here is derived from an EMBL/GenBank/DDBJ whole genome shotgun (WGS) entry which is preliminary data.</text>
</comment>
<dbReference type="EC" id="3.6.4.12" evidence="1"/>
<dbReference type="EMBL" id="JAMBOP010000006">
    <property type="protein sequence ID" value="MCM3735574.1"/>
    <property type="molecule type" value="Genomic_DNA"/>
</dbReference>
<organism evidence="1 2">
    <name type="scientific">Bacillus cytotoxicus</name>
    <dbReference type="NCBI Taxonomy" id="580165"/>
    <lineage>
        <taxon>Bacteria</taxon>
        <taxon>Bacillati</taxon>
        <taxon>Bacillota</taxon>
        <taxon>Bacilli</taxon>
        <taxon>Bacillales</taxon>
        <taxon>Bacillaceae</taxon>
        <taxon>Bacillus</taxon>
        <taxon>Bacillus cereus group</taxon>
    </lineage>
</organism>
<evidence type="ECO:0000313" key="1">
    <source>
        <dbReference type="EMBL" id="MCM3735574.1"/>
    </source>
</evidence>
<sequence>MIQTLDFTGLFSTQAEQGLLGGVLLEPEKLKDVNLQPEQFYRPQHIQIFRTMLEIDSNNEPVDFVTLTSRLAEKGIVESIGGVAYLAQLAETTPSSSNLKYYEKIVWSKWRDREVVRNTEALKQAVHSGDNTELAIQTQMAALLNLSREEKNSDGRIRDGLVEMYEELENPIRGLAGMDTGFTELNRMTAGFKPQELIIVAARPSVGKTAFCLNVGNNAAGKHGEGDVVAIFSLEMSKKELLKRMVSINGNIDGNRMKTGELTPEDWGSVTMAMGIMNDKNIRIFDDAGITTNFIWSKVKKLCDEYPGKRIMVIIDYLQLIQGNPVHKGNRQAEIAEISRTLKTMARQLDVCVVALSQLSRGVESRQDKRPMMSDLRESGQIEQDADVIAFLYREDYYDRETDNRNTIEIIIGKQRNGPVGVVELAFVKEYGKFVNLERRFSEKQGA</sequence>
<accession>A0ACC6A4Q8</accession>
<protein>
    <submittedName>
        <fullName evidence="1">Replicative DNA helicase</fullName>
        <ecNumber evidence="1">3.6.4.12</ecNumber>
    </submittedName>
</protein>
<gene>
    <name evidence="1" type="primary">dnaB</name>
    <name evidence="1" type="ORF">M3215_07015</name>
</gene>
<reference evidence="1" key="1">
    <citation type="submission" date="2022-05" db="EMBL/GenBank/DDBJ databases">
        <title>Comparative Genomics of Spacecraft Associated Microbes.</title>
        <authorList>
            <person name="Tran M.T."/>
            <person name="Wright A."/>
            <person name="Seuylemezian A."/>
            <person name="Eisen J."/>
            <person name="Coil D."/>
        </authorList>
    </citation>
    <scope>NUCLEOTIDE SEQUENCE</scope>
    <source>
        <strain evidence="1">FAIRING 10M-2.2</strain>
    </source>
</reference>
<keyword evidence="1" id="KW-0067">ATP-binding</keyword>
<keyword evidence="1" id="KW-0547">Nucleotide-binding</keyword>